<name>A0ACC8X9G4_9FIRM</name>
<evidence type="ECO:0000313" key="1">
    <source>
        <dbReference type="EMBL" id="ONI38936.1"/>
    </source>
</evidence>
<keyword evidence="2" id="KW-1185">Reference proteome</keyword>
<sequence length="400" mass="43966">MLSMILGVLLILSGGTCAILVKKLQEYHQETITLTNILDAIPSIVSATDMNRKWIFVNKAVEKQLGKSRADLLGKTCNNWRAPICSSSECGINCLNNNKTNTTFKMNGEDYNVDIQHIKNNLGQNIGHVEIVSTIPIFNELSETKYNQDSIINEISDNLSQFSNLSNQVSQSAIDLSDGATKQSQLIEDFIDSITRLSNSIESDVIKIEETNKISLIAKDKAKIGTNYMKSLIEAMTDINKSSVNIAEVIKIIENIASQTNLLALNAAIESARAGEAGKGFAVVANEIRDLATKSSETVKEIERIIKDSINSVKKGQSLVNETDLALNSIVQTVDDTASISDILLESTHQQKQSVSQLNKGIAELENITNTNTINSERNLNINQDLGNKIEELQRVVSRR</sequence>
<evidence type="ECO:0000313" key="2">
    <source>
        <dbReference type="Proteomes" id="UP000188605"/>
    </source>
</evidence>
<gene>
    <name evidence="1" type="ORF">AN396_09705</name>
</gene>
<reference evidence="1" key="1">
    <citation type="submission" date="2016-08" db="EMBL/GenBank/DDBJ databases">
        <authorList>
            <person name="Ngugi D.K."/>
            <person name="Miyake S."/>
            <person name="Stingl U."/>
        </authorList>
    </citation>
    <scope>NUCLEOTIDE SEQUENCE</scope>
    <source>
        <strain evidence="1">SCG-B11WGA-EpuloA1</strain>
    </source>
</reference>
<accession>A0ACC8X9G4</accession>
<protein>
    <submittedName>
        <fullName evidence="1">Uncharacterized protein</fullName>
    </submittedName>
</protein>
<dbReference type="EMBL" id="LJDB01000075">
    <property type="protein sequence ID" value="ONI38936.1"/>
    <property type="molecule type" value="Genomic_DNA"/>
</dbReference>
<proteinExistence type="predicted"/>
<organism evidence="1 2">
    <name type="scientific">Candidatus Epulonipiscium fishelsonii</name>
    <dbReference type="NCBI Taxonomy" id="77094"/>
    <lineage>
        <taxon>Bacteria</taxon>
        <taxon>Bacillati</taxon>
        <taxon>Bacillota</taxon>
        <taxon>Clostridia</taxon>
        <taxon>Lachnospirales</taxon>
        <taxon>Lachnospiraceae</taxon>
        <taxon>Candidatus Epulonipiscium</taxon>
    </lineage>
</organism>
<dbReference type="Proteomes" id="UP000188605">
    <property type="component" value="Unassembled WGS sequence"/>
</dbReference>
<comment type="caution">
    <text evidence="1">The sequence shown here is derived from an EMBL/GenBank/DDBJ whole genome shotgun (WGS) entry which is preliminary data.</text>
</comment>